<organism evidence="2 3">
    <name type="scientific">Micromonospora siamensis</name>
    <dbReference type="NCBI Taxonomy" id="299152"/>
    <lineage>
        <taxon>Bacteria</taxon>
        <taxon>Bacillati</taxon>
        <taxon>Actinomycetota</taxon>
        <taxon>Actinomycetes</taxon>
        <taxon>Micromonosporales</taxon>
        <taxon>Micromonosporaceae</taxon>
        <taxon>Micromonospora</taxon>
    </lineage>
</organism>
<keyword evidence="3" id="KW-1185">Reference proteome</keyword>
<evidence type="ECO:0008006" key="4">
    <source>
        <dbReference type="Google" id="ProtNLM"/>
    </source>
</evidence>
<dbReference type="Proteomes" id="UP000198210">
    <property type="component" value="Chromosome I"/>
</dbReference>
<evidence type="ECO:0000313" key="2">
    <source>
        <dbReference type="EMBL" id="SCG39212.1"/>
    </source>
</evidence>
<dbReference type="EMBL" id="LT607751">
    <property type="protein sequence ID" value="SCG39212.1"/>
    <property type="molecule type" value="Genomic_DNA"/>
</dbReference>
<keyword evidence="1" id="KW-0732">Signal</keyword>
<proteinExistence type="predicted"/>
<dbReference type="RefSeq" id="WP_088969226.1">
    <property type="nucleotide sequence ID" value="NZ_JBHLYF010000011.1"/>
</dbReference>
<accession>A0A1C5GZH9</accession>
<evidence type="ECO:0000256" key="1">
    <source>
        <dbReference type="SAM" id="SignalP"/>
    </source>
</evidence>
<feature type="signal peptide" evidence="1">
    <location>
        <begin position="1"/>
        <end position="26"/>
    </location>
</feature>
<dbReference type="AlphaFoldDB" id="A0A1C5GZH9"/>
<sequence length="138" mass="14959">MAHPVARLFAVTAAFPLLAVGSPASAAEPDDGPVGIATTCYGGAVRSYFETGSWGGDAGTYRTTSRCRDINVRNASAFGTYACVVFVDKTDGCNRWTWLPAKSDWKAVATDVRDGVNFRVRFSNQSYQYEPLVAYHAF</sequence>
<feature type="chain" id="PRO_5008717154" description="Beta/Gamma crystallin" evidence="1">
    <location>
        <begin position="27"/>
        <end position="138"/>
    </location>
</feature>
<gene>
    <name evidence="2" type="ORF">GA0074704_0788</name>
</gene>
<reference evidence="2 3" key="1">
    <citation type="submission" date="2016-06" db="EMBL/GenBank/DDBJ databases">
        <authorList>
            <person name="Kjaerup R.B."/>
            <person name="Dalgaard T.S."/>
            <person name="Juul-Madsen H.R."/>
        </authorList>
    </citation>
    <scope>NUCLEOTIDE SEQUENCE [LARGE SCALE GENOMIC DNA]</scope>
    <source>
        <strain evidence="2 3">DSM 45097</strain>
    </source>
</reference>
<protein>
    <recommendedName>
        <fullName evidence="4">Beta/Gamma crystallin</fullName>
    </recommendedName>
</protein>
<name>A0A1C5GZH9_9ACTN</name>
<evidence type="ECO:0000313" key="3">
    <source>
        <dbReference type="Proteomes" id="UP000198210"/>
    </source>
</evidence>